<organism evidence="1 2">
    <name type="scientific">Duganella zoogloeoides</name>
    <dbReference type="NCBI Taxonomy" id="75659"/>
    <lineage>
        <taxon>Bacteria</taxon>
        <taxon>Pseudomonadati</taxon>
        <taxon>Pseudomonadota</taxon>
        <taxon>Betaproteobacteria</taxon>
        <taxon>Burkholderiales</taxon>
        <taxon>Oxalobacteraceae</taxon>
        <taxon>Telluria group</taxon>
        <taxon>Duganella</taxon>
    </lineage>
</organism>
<sequence>MLGANPLYVVSRLGHADTTLVMRTYGKWVHAGLEDDKRQRLLQLYQQSNEKRVDEFPRSDEN</sequence>
<dbReference type="RefSeq" id="WP_154819798.1">
    <property type="nucleotide sequence ID" value="NZ_CP140152.1"/>
</dbReference>
<reference evidence="1 2" key="1">
    <citation type="submission" date="2023-11" db="EMBL/GenBank/DDBJ databases">
        <title>MicrobeMod: A computational toolkit for identifying prokaryotic methylation and restriction-modification with nanopore sequencing.</title>
        <authorList>
            <person name="Crits-Christoph A."/>
            <person name="Kang S.C."/>
            <person name="Lee H."/>
            <person name="Ostrov N."/>
        </authorList>
    </citation>
    <scope>NUCLEOTIDE SEQUENCE [LARGE SCALE GENOMIC DNA]</scope>
    <source>
        <strain evidence="1 2">ATCC 25935</strain>
    </source>
</reference>
<proteinExistence type="predicted"/>
<accession>A0ABZ0Y4E9</accession>
<dbReference type="GeneID" id="43166557"/>
<evidence type="ECO:0000313" key="1">
    <source>
        <dbReference type="EMBL" id="WQH06910.1"/>
    </source>
</evidence>
<protein>
    <recommendedName>
        <fullName evidence="3">Integrase</fullName>
    </recommendedName>
</protein>
<keyword evidence="2" id="KW-1185">Reference proteome</keyword>
<dbReference type="EMBL" id="CP140152">
    <property type="protein sequence ID" value="WQH06910.1"/>
    <property type="molecule type" value="Genomic_DNA"/>
</dbReference>
<name>A0ABZ0Y4E9_9BURK</name>
<dbReference type="Proteomes" id="UP001326110">
    <property type="component" value="Chromosome"/>
</dbReference>
<evidence type="ECO:0000313" key="2">
    <source>
        <dbReference type="Proteomes" id="UP001326110"/>
    </source>
</evidence>
<evidence type="ECO:0008006" key="3">
    <source>
        <dbReference type="Google" id="ProtNLM"/>
    </source>
</evidence>
<gene>
    <name evidence="1" type="ORF">SR858_11430</name>
</gene>